<keyword evidence="1" id="KW-0808">Transferase</keyword>
<dbReference type="InterPro" id="IPR002867">
    <property type="entry name" value="IBR_dom"/>
</dbReference>
<gene>
    <name evidence="8" type="ORF">B4U80_14768</name>
</gene>
<accession>A0A443QHT4</accession>
<dbReference type="STRING" id="299467.A0A443QHT4"/>
<dbReference type="EMBL" id="NCKV01055849">
    <property type="protein sequence ID" value="RWS02571.1"/>
    <property type="molecule type" value="Genomic_DNA"/>
</dbReference>
<name>A0A443QHT4_9ACAR</name>
<dbReference type="Pfam" id="PF01485">
    <property type="entry name" value="IBR"/>
    <property type="match status" value="1"/>
</dbReference>
<evidence type="ECO:0000313" key="9">
    <source>
        <dbReference type="Proteomes" id="UP000288716"/>
    </source>
</evidence>
<dbReference type="Proteomes" id="UP000288716">
    <property type="component" value="Unassembled WGS sequence"/>
</dbReference>
<organism evidence="8 9">
    <name type="scientific">Leptotrombidium deliense</name>
    <dbReference type="NCBI Taxonomy" id="299467"/>
    <lineage>
        <taxon>Eukaryota</taxon>
        <taxon>Metazoa</taxon>
        <taxon>Ecdysozoa</taxon>
        <taxon>Arthropoda</taxon>
        <taxon>Chelicerata</taxon>
        <taxon>Arachnida</taxon>
        <taxon>Acari</taxon>
        <taxon>Acariformes</taxon>
        <taxon>Trombidiformes</taxon>
        <taxon>Prostigmata</taxon>
        <taxon>Anystina</taxon>
        <taxon>Parasitengona</taxon>
        <taxon>Trombiculoidea</taxon>
        <taxon>Trombiculidae</taxon>
        <taxon>Leptotrombidium</taxon>
    </lineage>
</organism>
<dbReference type="VEuPathDB" id="VectorBase:LDEU014326"/>
<evidence type="ECO:0000313" key="8">
    <source>
        <dbReference type="EMBL" id="RWS02571.1"/>
    </source>
</evidence>
<keyword evidence="5" id="KW-0833">Ubl conjugation pathway</keyword>
<protein>
    <recommendedName>
        <fullName evidence="7">RING-type domain-containing protein</fullName>
    </recommendedName>
</protein>
<dbReference type="OrthoDB" id="1431934at2759"/>
<keyword evidence="2" id="KW-0479">Metal-binding</keyword>
<dbReference type="GO" id="GO:0016740">
    <property type="term" value="F:transferase activity"/>
    <property type="evidence" value="ECO:0007669"/>
    <property type="project" value="UniProtKB-KW"/>
</dbReference>
<dbReference type="SMART" id="SM00647">
    <property type="entry name" value="IBR"/>
    <property type="match status" value="1"/>
</dbReference>
<dbReference type="InterPro" id="IPR044066">
    <property type="entry name" value="TRIAD_supradom"/>
</dbReference>
<keyword evidence="3" id="KW-0677">Repeat</keyword>
<dbReference type="AlphaFoldDB" id="A0A443QHT4"/>
<evidence type="ECO:0000256" key="3">
    <source>
        <dbReference type="ARBA" id="ARBA00022737"/>
    </source>
</evidence>
<evidence type="ECO:0000256" key="4">
    <source>
        <dbReference type="ARBA" id="ARBA00022771"/>
    </source>
</evidence>
<sequence length="109" mass="12250">MNDANFMIKYDTLCLKRFLAKEPQCQWCPNPDCDFAVIADPSCIDCPEIKCETCNTTFDYKPHGVMNENLNYDFFSKLAKPCPVCKTPIIKADDGSCNQITCTNFAGCV</sequence>
<feature type="domain" description="RING-type" evidence="7">
    <location>
        <begin position="1"/>
        <end position="109"/>
    </location>
</feature>
<keyword evidence="4" id="KW-0863">Zinc-finger</keyword>
<evidence type="ECO:0000256" key="2">
    <source>
        <dbReference type="ARBA" id="ARBA00022723"/>
    </source>
</evidence>
<evidence type="ECO:0000256" key="1">
    <source>
        <dbReference type="ARBA" id="ARBA00022679"/>
    </source>
</evidence>
<evidence type="ECO:0000259" key="7">
    <source>
        <dbReference type="PROSITE" id="PS51873"/>
    </source>
</evidence>
<keyword evidence="9" id="KW-1185">Reference proteome</keyword>
<comment type="caution">
    <text evidence="8">The sequence shown here is derived from an EMBL/GenBank/DDBJ whole genome shotgun (WGS) entry which is preliminary data.</text>
</comment>
<dbReference type="PROSITE" id="PS51873">
    <property type="entry name" value="TRIAD"/>
    <property type="match status" value="1"/>
</dbReference>
<reference evidence="8 9" key="1">
    <citation type="journal article" date="2018" name="Gigascience">
        <title>Genomes of trombidid mites reveal novel predicted allergens and laterally-transferred genes associated with secondary metabolism.</title>
        <authorList>
            <person name="Dong X."/>
            <person name="Chaisiri K."/>
            <person name="Xia D."/>
            <person name="Armstrong S.D."/>
            <person name="Fang Y."/>
            <person name="Donnelly M.J."/>
            <person name="Kadowaki T."/>
            <person name="McGarry J.W."/>
            <person name="Darby A.C."/>
            <person name="Makepeace B.L."/>
        </authorList>
    </citation>
    <scope>NUCLEOTIDE SEQUENCE [LARGE SCALE GENOMIC DNA]</scope>
    <source>
        <strain evidence="8">UoL-UT</strain>
    </source>
</reference>
<evidence type="ECO:0000256" key="5">
    <source>
        <dbReference type="ARBA" id="ARBA00022786"/>
    </source>
</evidence>
<proteinExistence type="predicted"/>
<dbReference type="GO" id="GO:0008270">
    <property type="term" value="F:zinc ion binding"/>
    <property type="evidence" value="ECO:0007669"/>
    <property type="project" value="UniProtKB-KW"/>
</dbReference>
<keyword evidence="6" id="KW-0862">Zinc</keyword>
<evidence type="ECO:0000256" key="6">
    <source>
        <dbReference type="ARBA" id="ARBA00022833"/>
    </source>
</evidence>